<protein>
    <submittedName>
        <fullName evidence="2">DNA primase small subunit</fullName>
    </submittedName>
</protein>
<keyword evidence="3" id="KW-1185">Reference proteome</keyword>
<dbReference type="EMBL" id="KB908921">
    <property type="protein sequence ID" value="EOB14894.1"/>
    <property type="molecule type" value="Genomic_DNA"/>
</dbReference>
<accession>R0MAD1</accession>
<gene>
    <name evidence="2" type="primary">PRI1</name>
    <name evidence="2" type="ORF">NBO_13g0071</name>
</gene>
<dbReference type="STRING" id="578461.R0MAD1"/>
<evidence type="ECO:0000313" key="2">
    <source>
        <dbReference type="EMBL" id="EOB14894.1"/>
    </source>
</evidence>
<dbReference type="InterPro" id="IPR002755">
    <property type="entry name" value="DNA_primase_S"/>
</dbReference>
<dbReference type="GO" id="GO:0003899">
    <property type="term" value="F:DNA-directed RNA polymerase activity"/>
    <property type="evidence" value="ECO:0007669"/>
    <property type="project" value="InterPro"/>
</dbReference>
<dbReference type="Proteomes" id="UP000016927">
    <property type="component" value="Unassembled WGS sequence"/>
</dbReference>
<evidence type="ECO:0000313" key="3">
    <source>
        <dbReference type="Proteomes" id="UP000016927"/>
    </source>
</evidence>
<dbReference type="VEuPathDB" id="MicrosporidiaDB:NBO_13g0071"/>
<comment type="similarity">
    <text evidence="1">Belongs to the eukaryotic-type primase small subunit family.</text>
</comment>
<proteinExistence type="inferred from homology"/>
<evidence type="ECO:0000256" key="1">
    <source>
        <dbReference type="ARBA" id="ARBA00009762"/>
    </source>
</evidence>
<dbReference type="AlphaFoldDB" id="R0MAD1"/>
<dbReference type="OrthoDB" id="19606at2759"/>
<sequence length="286" mass="33682">MDLDPNLMLFTYYKNFFPVKEISEWLELDEFREISFCSSEGKYMRYLTFADFEEFHEKLTTLVPAKIDIGAIYDVIPAKDIQKKAIKRELVFDIDLTDYERVCCKDKSVCDKCVVLIKVAVEILDYALRTELGFTNLGFVFSGRRGLHCWVNDKETKEFTEVERQEIISYFNTCCDKRIFSPEYTEIMLKYSDYMKNQNFIDISEPFTEEDLYKKMFIRLDKDVTTSHAHLIKMPFCIHPNSGKLSIPIDPDNLSDFTLENVPTLEEIIKNPNLLQNYVSIVKDWL</sequence>
<dbReference type="Gene3D" id="3.90.920.10">
    <property type="entry name" value="DNA primase, PRIM domain"/>
    <property type="match status" value="2"/>
</dbReference>
<dbReference type="OMA" id="ITCTWIT"/>
<dbReference type="SUPFAM" id="SSF56747">
    <property type="entry name" value="Prim-pol domain"/>
    <property type="match status" value="1"/>
</dbReference>
<reference evidence="2 3" key="1">
    <citation type="journal article" date="2013" name="BMC Genomics">
        <title>Comparative genomics of parasitic silkworm microsporidia reveal an association between genome expansion and host adaptation.</title>
        <authorList>
            <person name="Pan G."/>
            <person name="Xu J."/>
            <person name="Li T."/>
            <person name="Xia Q."/>
            <person name="Liu S.L."/>
            <person name="Zhang G."/>
            <person name="Li S."/>
            <person name="Li C."/>
            <person name="Liu H."/>
            <person name="Yang L."/>
            <person name="Liu T."/>
            <person name="Zhang X."/>
            <person name="Wu Z."/>
            <person name="Fan W."/>
            <person name="Dang X."/>
            <person name="Xiang H."/>
            <person name="Tao M."/>
            <person name="Li Y."/>
            <person name="Hu J."/>
            <person name="Li Z."/>
            <person name="Lin L."/>
            <person name="Luo J."/>
            <person name="Geng L."/>
            <person name="Wang L."/>
            <person name="Long M."/>
            <person name="Wan Y."/>
            <person name="He N."/>
            <person name="Zhang Z."/>
            <person name="Lu C."/>
            <person name="Keeling P.J."/>
            <person name="Wang J."/>
            <person name="Xiang Z."/>
            <person name="Zhou Z."/>
        </authorList>
    </citation>
    <scope>NUCLEOTIDE SEQUENCE [LARGE SCALE GENOMIC DNA]</scope>
    <source>
        <strain evidence="3">CQ1 / CVCC 102059</strain>
    </source>
</reference>
<dbReference type="GO" id="GO:0006269">
    <property type="term" value="P:DNA replication, synthesis of primer"/>
    <property type="evidence" value="ECO:0007669"/>
    <property type="project" value="InterPro"/>
</dbReference>
<name>R0MAD1_NOSB1</name>
<organism evidence="2 3">
    <name type="scientific">Nosema bombycis (strain CQ1 / CVCC 102059)</name>
    <name type="common">Microsporidian parasite</name>
    <name type="synonym">Pebrine of silkworm</name>
    <dbReference type="NCBI Taxonomy" id="578461"/>
    <lineage>
        <taxon>Eukaryota</taxon>
        <taxon>Fungi</taxon>
        <taxon>Fungi incertae sedis</taxon>
        <taxon>Microsporidia</taxon>
        <taxon>Nosematidae</taxon>
        <taxon>Nosema</taxon>
    </lineage>
</organism>
<dbReference type="Pfam" id="PF01896">
    <property type="entry name" value="DNA_primase_S"/>
    <property type="match status" value="1"/>
</dbReference>
<dbReference type="PANTHER" id="PTHR10536">
    <property type="entry name" value="DNA PRIMASE SMALL SUBUNIT"/>
    <property type="match status" value="1"/>
</dbReference>
<dbReference type="HOGENOM" id="CLU_028288_3_2_1"/>